<feature type="domain" description="Rhodanese" evidence="3">
    <location>
        <begin position="24"/>
        <end position="127"/>
    </location>
</feature>
<feature type="domain" description="Rhodanese" evidence="3">
    <location>
        <begin position="157"/>
        <end position="268"/>
    </location>
</feature>
<dbReference type="InterPro" id="IPR001307">
    <property type="entry name" value="Thiosulphate_STrfase_CS"/>
</dbReference>
<keyword evidence="2 4" id="KW-0808">Transferase</keyword>
<sequence length="269" mass="29555">MTTSPLPLLLEPGQLPSPLDPSLFRLVDLSKSEQYLAGHIPGAVHLPPNSITTPAPTPGFLPDVDSLQQIFGALGHHSELHYIVYDDEGGGWAGRFIWILDSIGHTRYSYLNGGLKAWQADGRPLEQEVHQAEPTQPTLTTNDEHTVTAETLMAEQNHPDRVIWDARSPAEHHGEKVLAAKGGHIPGAINFEWTAGMDPQRGLRLRSDLAEQLSALGITSDREVVTHCQTHHRSGFTYLAAKILGYPRVKAYAGSWSEWGNHPDTPVEL</sequence>
<dbReference type="CDD" id="cd01449">
    <property type="entry name" value="TST_Repeat_2"/>
    <property type="match status" value="1"/>
</dbReference>
<evidence type="ECO:0000259" key="3">
    <source>
        <dbReference type="PROSITE" id="PS50206"/>
    </source>
</evidence>
<evidence type="ECO:0000313" key="5">
    <source>
        <dbReference type="Proteomes" id="UP000243426"/>
    </source>
</evidence>
<keyword evidence="5" id="KW-1185">Reference proteome</keyword>
<dbReference type="SMART" id="SM00450">
    <property type="entry name" value="RHOD"/>
    <property type="match status" value="2"/>
</dbReference>
<accession>A0A1H1TQ72</accession>
<evidence type="ECO:0000256" key="1">
    <source>
        <dbReference type="ARBA" id="ARBA00022737"/>
    </source>
</evidence>
<organism evidence="4 5">
    <name type="scientific">Halopseudomonas litoralis</name>
    <dbReference type="NCBI Taxonomy" id="797277"/>
    <lineage>
        <taxon>Bacteria</taxon>
        <taxon>Pseudomonadati</taxon>
        <taxon>Pseudomonadota</taxon>
        <taxon>Gammaproteobacteria</taxon>
        <taxon>Pseudomonadales</taxon>
        <taxon>Pseudomonadaceae</taxon>
        <taxon>Halopseudomonas</taxon>
    </lineage>
</organism>
<gene>
    <name evidence="4" type="ORF">SAMN05216198_2367</name>
</gene>
<dbReference type="CDD" id="cd01448">
    <property type="entry name" value="TST_Repeat_1"/>
    <property type="match status" value="1"/>
</dbReference>
<dbReference type="RefSeq" id="WP_090273494.1">
    <property type="nucleotide sequence ID" value="NZ_LT629748.1"/>
</dbReference>
<dbReference type="InterPro" id="IPR001763">
    <property type="entry name" value="Rhodanese-like_dom"/>
</dbReference>
<dbReference type="PANTHER" id="PTHR43855:SF1">
    <property type="entry name" value="THIOSULFATE SULFURTRANSFERASE"/>
    <property type="match status" value="1"/>
</dbReference>
<dbReference type="InterPro" id="IPR036873">
    <property type="entry name" value="Rhodanese-like_dom_sf"/>
</dbReference>
<reference evidence="5" key="1">
    <citation type="submission" date="2016-10" db="EMBL/GenBank/DDBJ databases">
        <authorList>
            <person name="Varghese N."/>
            <person name="Submissions S."/>
        </authorList>
    </citation>
    <scope>NUCLEOTIDE SEQUENCE [LARGE SCALE GENOMIC DNA]</scope>
    <source>
        <strain evidence="5">2SM5</strain>
    </source>
</reference>
<dbReference type="OrthoDB" id="9781034at2"/>
<dbReference type="AlphaFoldDB" id="A0A1H1TQ72"/>
<evidence type="ECO:0000313" key="4">
    <source>
        <dbReference type="EMBL" id="SDS62390.1"/>
    </source>
</evidence>
<dbReference type="GO" id="GO:0004792">
    <property type="term" value="F:thiosulfate-cyanide sulfurtransferase activity"/>
    <property type="evidence" value="ECO:0007669"/>
    <property type="project" value="InterPro"/>
</dbReference>
<proteinExistence type="predicted"/>
<dbReference type="PROSITE" id="PS00380">
    <property type="entry name" value="RHODANESE_1"/>
    <property type="match status" value="1"/>
</dbReference>
<dbReference type="PROSITE" id="PS50206">
    <property type="entry name" value="RHODANESE_3"/>
    <property type="match status" value="2"/>
</dbReference>
<dbReference type="STRING" id="797277.SAMN05216198_2367"/>
<keyword evidence="1" id="KW-0677">Repeat</keyword>
<dbReference type="PANTHER" id="PTHR43855">
    <property type="entry name" value="THIOSULFATE SULFURTRANSFERASE"/>
    <property type="match status" value="1"/>
</dbReference>
<name>A0A1H1TQ72_9GAMM</name>
<dbReference type="Proteomes" id="UP000243426">
    <property type="component" value="Chromosome I"/>
</dbReference>
<evidence type="ECO:0000256" key="2">
    <source>
        <dbReference type="RuleBase" id="RU000507"/>
    </source>
</evidence>
<dbReference type="Gene3D" id="3.40.250.10">
    <property type="entry name" value="Rhodanese-like domain"/>
    <property type="match status" value="2"/>
</dbReference>
<dbReference type="InterPro" id="IPR051126">
    <property type="entry name" value="Thiosulfate_sulfurtransferase"/>
</dbReference>
<dbReference type="SUPFAM" id="SSF52821">
    <property type="entry name" value="Rhodanese/Cell cycle control phosphatase"/>
    <property type="match status" value="2"/>
</dbReference>
<dbReference type="EMBL" id="LT629748">
    <property type="protein sequence ID" value="SDS62390.1"/>
    <property type="molecule type" value="Genomic_DNA"/>
</dbReference>
<dbReference type="Pfam" id="PF00581">
    <property type="entry name" value="Rhodanese"/>
    <property type="match status" value="2"/>
</dbReference>
<protein>
    <recommendedName>
        <fullName evidence="2">Sulfurtransferase</fullName>
    </recommendedName>
</protein>
<dbReference type="PROSITE" id="PS00683">
    <property type="entry name" value="RHODANESE_2"/>
    <property type="match status" value="1"/>
</dbReference>